<dbReference type="GO" id="GO:0003677">
    <property type="term" value="F:DNA binding"/>
    <property type="evidence" value="ECO:0007669"/>
    <property type="project" value="UniProtKB-KW"/>
</dbReference>
<keyword evidence="3" id="KW-0804">Transcription</keyword>
<dbReference type="InterPro" id="IPR009057">
    <property type="entry name" value="Homeodomain-like_sf"/>
</dbReference>
<dbReference type="InterPro" id="IPR036271">
    <property type="entry name" value="Tet_transcr_reg_TetR-rel_C_sf"/>
</dbReference>
<dbReference type="AlphaFoldDB" id="A0A6M8U9B6"/>
<gene>
    <name evidence="5" type="ORF">PMPD1_0069</name>
</gene>
<keyword evidence="6" id="KW-1185">Reference proteome</keyword>
<dbReference type="SUPFAM" id="SSF46689">
    <property type="entry name" value="Homeodomain-like"/>
    <property type="match status" value="1"/>
</dbReference>
<dbReference type="InterPro" id="IPR001647">
    <property type="entry name" value="HTH_TetR"/>
</dbReference>
<keyword evidence="2" id="KW-0238">DNA-binding</keyword>
<sequence length="188" mass="20088">MARPKEFNIDVALDAAVGVFREHGFAGSSAQMLIEAMKIGKQSLYDTFGGKWQLYCAAVARYSSAETAEHIAMLQSETTAMAGIEQMLERVVAEAHRPCLGLSAISEFATSRDDLVGIREQAGRALRVALQQKLVEAQQTGAVSAELDPDQGTAFLLANIAAIRLAARAGAKPSELNALKALTLKALR</sequence>
<dbReference type="Pfam" id="PF00440">
    <property type="entry name" value="TetR_N"/>
    <property type="match status" value="1"/>
</dbReference>
<dbReference type="KEGG" id="pmak:PMPD1_0069"/>
<evidence type="ECO:0000313" key="5">
    <source>
        <dbReference type="EMBL" id="QKJ85057.1"/>
    </source>
</evidence>
<organism evidence="5 6">
    <name type="scientific">Paramixta manurensis</name>
    <dbReference type="NCBI Taxonomy" id="2740817"/>
    <lineage>
        <taxon>Bacteria</taxon>
        <taxon>Pseudomonadati</taxon>
        <taxon>Pseudomonadota</taxon>
        <taxon>Gammaproteobacteria</taxon>
        <taxon>Enterobacterales</taxon>
        <taxon>Erwiniaceae</taxon>
        <taxon>Paramixta</taxon>
    </lineage>
</organism>
<reference evidence="5 6" key="1">
    <citation type="submission" date="2020-06" db="EMBL/GenBank/DDBJ databases">
        <title>Genome sequence of Paramixta manurensis strain PD-1.</title>
        <authorList>
            <person name="Lee C.W."/>
            <person name="Kim J."/>
        </authorList>
    </citation>
    <scope>NUCLEOTIDE SEQUENCE [LARGE SCALE GENOMIC DNA]</scope>
    <source>
        <strain evidence="5 6">PD-1</strain>
    </source>
</reference>
<dbReference type="EMBL" id="CP054212">
    <property type="protein sequence ID" value="QKJ85057.1"/>
    <property type="molecule type" value="Genomic_DNA"/>
</dbReference>
<protein>
    <submittedName>
        <fullName evidence="5">TetR family transcriptional regulator</fullName>
    </submittedName>
</protein>
<dbReference type="Gene3D" id="1.10.357.10">
    <property type="entry name" value="Tetracycline Repressor, domain 2"/>
    <property type="match status" value="1"/>
</dbReference>
<proteinExistence type="predicted"/>
<feature type="domain" description="HTH tetR-type" evidence="4">
    <location>
        <begin position="13"/>
        <end position="55"/>
    </location>
</feature>
<dbReference type="Proteomes" id="UP000505325">
    <property type="component" value="Chromosome"/>
</dbReference>
<accession>A0A6M8U9B6</accession>
<dbReference type="PANTHER" id="PTHR47506:SF10">
    <property type="entry name" value="TRANSCRIPTIONAL REGULATORY PROTEIN"/>
    <property type="match status" value="1"/>
</dbReference>
<dbReference type="RefSeq" id="WP_173632186.1">
    <property type="nucleotide sequence ID" value="NZ_CP054212.1"/>
</dbReference>
<evidence type="ECO:0000259" key="4">
    <source>
        <dbReference type="Pfam" id="PF00440"/>
    </source>
</evidence>
<evidence type="ECO:0000256" key="2">
    <source>
        <dbReference type="ARBA" id="ARBA00023125"/>
    </source>
</evidence>
<evidence type="ECO:0000256" key="3">
    <source>
        <dbReference type="ARBA" id="ARBA00023163"/>
    </source>
</evidence>
<dbReference type="Gene3D" id="1.10.10.60">
    <property type="entry name" value="Homeodomain-like"/>
    <property type="match status" value="1"/>
</dbReference>
<evidence type="ECO:0000313" key="6">
    <source>
        <dbReference type="Proteomes" id="UP000505325"/>
    </source>
</evidence>
<dbReference type="PANTHER" id="PTHR47506">
    <property type="entry name" value="TRANSCRIPTIONAL REGULATORY PROTEIN"/>
    <property type="match status" value="1"/>
</dbReference>
<name>A0A6M8U9B6_9GAMM</name>
<evidence type="ECO:0000256" key="1">
    <source>
        <dbReference type="ARBA" id="ARBA00023015"/>
    </source>
</evidence>
<keyword evidence="1" id="KW-0805">Transcription regulation</keyword>
<dbReference type="SUPFAM" id="SSF48498">
    <property type="entry name" value="Tetracyclin repressor-like, C-terminal domain"/>
    <property type="match status" value="1"/>
</dbReference>